<reference evidence="4 5" key="1">
    <citation type="journal article" date="2004" name="Extremophiles">
        <title>Halobacillus locisalis sp. nov., a halophilic bacterium isolated from a marine solar saltern of the Yellow Sea in Korea.</title>
        <authorList>
            <person name="Yoon J.H."/>
            <person name="Kang K.H."/>
            <person name="Oh T.K."/>
            <person name="Park Y.H."/>
        </authorList>
    </citation>
    <scope>NUCLEOTIDE SEQUENCE [LARGE SCALE GENOMIC DNA]</scope>
    <source>
        <strain evidence="4 5">KCTC 3788</strain>
    </source>
</reference>
<keyword evidence="4" id="KW-0326">Glycosidase</keyword>
<dbReference type="Gene3D" id="2.60.40.10">
    <property type="entry name" value="Immunoglobulins"/>
    <property type="match status" value="1"/>
</dbReference>
<gene>
    <name evidence="4" type="ORF">H0266_11625</name>
</gene>
<dbReference type="PANTHER" id="PTHR40446">
    <property type="entry name" value="N-ACETYLGLUCOSAMINE-1-PHOSPHODIESTER ALPHA-N-ACETYLGLUCOSAMINIDASE"/>
    <property type="match status" value="1"/>
</dbReference>
<accession>A0A838CUG9</accession>
<protein>
    <submittedName>
        <fullName evidence="4">Phosphodiester glycosidase family protein</fullName>
    </submittedName>
</protein>
<feature type="domain" description="Phosphodiester glycosidase" evidence="3">
    <location>
        <begin position="256"/>
        <end position="406"/>
    </location>
</feature>
<keyword evidence="5" id="KW-1185">Reference proteome</keyword>
<evidence type="ECO:0000259" key="3">
    <source>
        <dbReference type="Pfam" id="PF09992"/>
    </source>
</evidence>
<dbReference type="PANTHER" id="PTHR40446:SF2">
    <property type="entry name" value="N-ACETYLGLUCOSAMINE-1-PHOSPHODIESTER ALPHA-N-ACETYLGLUCOSAMINIDASE"/>
    <property type="match status" value="1"/>
</dbReference>
<dbReference type="AlphaFoldDB" id="A0A838CUG9"/>
<evidence type="ECO:0000256" key="2">
    <source>
        <dbReference type="SAM" id="SignalP"/>
    </source>
</evidence>
<sequence>MSNQKRNIKKALASVFAFGMIFTGVAPANAATYDLKTIDSFQPAPSVTYKQQKQNSGSIDQMANVMEIDVSDQYTTVQLGLPTPYPSLDTLTNQTQAVSGEGNRVVGGINGSFFHFLTKNPAYFVSKDQRIINMGAISQKSNDFMYTPAAFGMNENGDAMTGTYELEMEFEHDRETTVVDSMNTSRGSDEVIVYTSSYGQEFTKTNPYGYEVVVTGVDQPLDGGEVEFGDTIEGTVSAVRSYGNRDWAEIPDDGFVLSFGREIASDYTDLRPGDNIEFSIDINDPWDDSEFMLASGPLLVQNGQVDLSIDLTSPKVTLPQPHTAVGTNADGSKVYFVTVDGRSGIADGMRLDDFARYLQSLGVYNAINLDGGGSTEMVARKKAYIYPSIMNNPSDGVERSISTSLMAVIENPDERAADISFYKDQQGLLLEGASINVGVSYVLDEYFTYLEDVDASDIDWSVEGNVGRMDGTTFVAEQAGTGHIVATYEDAVEKKEVTVVDEIDNFSVSPNNLQIGTSTQQTFNFEAKDAQGNAIILPENAVEWSTDVGAIDADGTLTSSSQASTGSVTATINGQSVSADVQVGGETVVLSDFDNADLWSVQEARAWGQVRAAQGFEPIAEGSSSLRFDYNFRVGESGTAATYAVPRGGIDIPGKPNHLGLWVYGDDADHWLRARIVDGAGQKYAINFTEEDQLNWKGWKYVEADLPSSTTLPLELDQIYLAETTESEKDKNVLFFDQLKAFYDDSTDDVEAMNLPEYNIHPTNKTWEVTFNTRMDEDTFTSENIYVTNHLGNKVPVNIELDATKRIASISAKDGNFLKDHLFELVVTDDLESAYGLKLKESRTMRFMTR</sequence>
<keyword evidence="1 2" id="KW-0732">Signal</keyword>
<evidence type="ECO:0000256" key="1">
    <source>
        <dbReference type="ARBA" id="ARBA00022729"/>
    </source>
</evidence>
<dbReference type="Pfam" id="PF09992">
    <property type="entry name" value="NAGPA"/>
    <property type="match status" value="1"/>
</dbReference>
<proteinExistence type="predicted"/>
<dbReference type="InterPro" id="IPR018711">
    <property type="entry name" value="NAGPA"/>
</dbReference>
<dbReference type="RefSeq" id="WP_181472543.1">
    <property type="nucleotide sequence ID" value="NZ_JACEFG010000002.1"/>
</dbReference>
<dbReference type="Proteomes" id="UP000571017">
    <property type="component" value="Unassembled WGS sequence"/>
</dbReference>
<dbReference type="EMBL" id="JACEFG010000002">
    <property type="protein sequence ID" value="MBA2175543.1"/>
    <property type="molecule type" value="Genomic_DNA"/>
</dbReference>
<evidence type="ECO:0000313" key="5">
    <source>
        <dbReference type="Proteomes" id="UP000571017"/>
    </source>
</evidence>
<feature type="chain" id="PRO_5032698039" evidence="2">
    <location>
        <begin position="31"/>
        <end position="850"/>
    </location>
</feature>
<organism evidence="4 5">
    <name type="scientific">Halobacillus locisalis</name>
    <dbReference type="NCBI Taxonomy" id="220753"/>
    <lineage>
        <taxon>Bacteria</taxon>
        <taxon>Bacillati</taxon>
        <taxon>Bacillota</taxon>
        <taxon>Bacilli</taxon>
        <taxon>Bacillales</taxon>
        <taxon>Bacillaceae</taxon>
        <taxon>Halobacillus</taxon>
    </lineage>
</organism>
<dbReference type="GO" id="GO:0016798">
    <property type="term" value="F:hydrolase activity, acting on glycosyl bonds"/>
    <property type="evidence" value="ECO:0007669"/>
    <property type="project" value="UniProtKB-KW"/>
</dbReference>
<feature type="signal peptide" evidence="2">
    <location>
        <begin position="1"/>
        <end position="30"/>
    </location>
</feature>
<name>A0A838CUG9_9BACI</name>
<dbReference type="Gene3D" id="2.60.120.430">
    <property type="entry name" value="Galactose-binding lectin"/>
    <property type="match status" value="1"/>
</dbReference>
<dbReference type="InterPro" id="IPR014755">
    <property type="entry name" value="Cu-Rt/internalin_Ig-like"/>
</dbReference>
<comment type="caution">
    <text evidence="4">The sequence shown here is derived from an EMBL/GenBank/DDBJ whole genome shotgun (WGS) entry which is preliminary data.</text>
</comment>
<evidence type="ECO:0000313" key="4">
    <source>
        <dbReference type="EMBL" id="MBA2175543.1"/>
    </source>
</evidence>
<dbReference type="InterPro" id="IPR013783">
    <property type="entry name" value="Ig-like_fold"/>
</dbReference>
<keyword evidence="4" id="KW-0378">Hydrolase</keyword>
<dbReference type="Gene3D" id="2.60.40.1220">
    <property type="match status" value="1"/>
</dbReference>